<feature type="region of interest" description="Disordered" evidence="7">
    <location>
        <begin position="1"/>
        <end position="43"/>
    </location>
</feature>
<evidence type="ECO:0000313" key="9">
    <source>
        <dbReference type="Proteomes" id="UP000228809"/>
    </source>
</evidence>
<dbReference type="GO" id="GO:0003735">
    <property type="term" value="F:structural constituent of ribosome"/>
    <property type="evidence" value="ECO:0007669"/>
    <property type="project" value="UniProtKB-UniRule"/>
</dbReference>
<dbReference type="PRINTS" id="PR00973">
    <property type="entry name" value="RIBOSOMALS17"/>
</dbReference>
<dbReference type="GO" id="GO:0022627">
    <property type="term" value="C:cytosolic small ribosomal subunit"/>
    <property type="evidence" value="ECO:0007669"/>
    <property type="project" value="UniProtKB-UniRule"/>
</dbReference>
<dbReference type="PANTHER" id="PTHR10744">
    <property type="entry name" value="40S RIBOSOMAL PROTEIN S11 FAMILY MEMBER"/>
    <property type="match status" value="1"/>
</dbReference>
<keyword evidence="2 6" id="KW-0699">rRNA-binding</keyword>
<reference evidence="9" key="1">
    <citation type="submission" date="2017-09" db="EMBL/GenBank/DDBJ databases">
        <title>Depth-based differentiation of microbial function through sediment-hosted aquifers and enrichment of novel symbionts in the deep terrestrial subsurface.</title>
        <authorList>
            <person name="Probst A.J."/>
            <person name="Ladd B."/>
            <person name="Jarett J.K."/>
            <person name="Geller-Mcgrath D.E."/>
            <person name="Sieber C.M.K."/>
            <person name="Emerson J.B."/>
            <person name="Anantharaman K."/>
            <person name="Thomas B.C."/>
            <person name="Malmstrom R."/>
            <person name="Stieglmeier M."/>
            <person name="Klingl A."/>
            <person name="Woyke T."/>
            <person name="Ryan C.M."/>
            <person name="Banfield J.F."/>
        </authorList>
    </citation>
    <scope>NUCLEOTIDE SEQUENCE [LARGE SCALE GENOMIC DNA]</scope>
</reference>
<dbReference type="EMBL" id="PFBJ01000007">
    <property type="protein sequence ID" value="PIT91201.1"/>
    <property type="molecule type" value="Genomic_DNA"/>
</dbReference>
<feature type="compositionally biased region" description="Basic and acidic residues" evidence="7">
    <location>
        <begin position="1"/>
        <end position="12"/>
    </location>
</feature>
<dbReference type="Proteomes" id="UP000228809">
    <property type="component" value="Unassembled WGS sequence"/>
</dbReference>
<comment type="function">
    <text evidence="6">One of the primary rRNA binding proteins, it binds specifically to the 5'-end of 16S ribosomal RNA.</text>
</comment>
<gene>
    <name evidence="6 8" type="primary">rpsQ</name>
    <name evidence="8" type="ORF">COU17_01685</name>
</gene>
<dbReference type="GO" id="GO:0019843">
    <property type="term" value="F:rRNA binding"/>
    <property type="evidence" value="ECO:0007669"/>
    <property type="project" value="UniProtKB-UniRule"/>
</dbReference>
<dbReference type="CDD" id="cd00364">
    <property type="entry name" value="Ribosomal_uS17"/>
    <property type="match status" value="1"/>
</dbReference>
<dbReference type="InterPro" id="IPR019984">
    <property type="entry name" value="Ribosomal_uS17_bact/chlr"/>
</dbReference>
<dbReference type="Pfam" id="PF00366">
    <property type="entry name" value="Ribosomal_S17"/>
    <property type="match status" value="1"/>
</dbReference>
<accession>A0A2M6WEH5</accession>
<dbReference type="NCBIfam" id="TIGR03635">
    <property type="entry name" value="uS17_bact"/>
    <property type="match status" value="1"/>
</dbReference>
<sequence>MNNKNETTEGTEKNPASSDGRLSDGATDTAEKNPHTLRGTVVSDKMKDTVTVAVTRYVKHPKYKKFVKHVKRFLAHDAGNEKKVGDVVEIASTKPISKRKHFTVVK</sequence>
<evidence type="ECO:0000256" key="2">
    <source>
        <dbReference type="ARBA" id="ARBA00022730"/>
    </source>
</evidence>
<keyword evidence="3 6" id="KW-0694">RNA-binding</keyword>
<organism evidence="8 9">
    <name type="scientific">Candidatus Kaiserbacteria bacterium CG10_big_fil_rev_8_21_14_0_10_49_17</name>
    <dbReference type="NCBI Taxonomy" id="1974609"/>
    <lineage>
        <taxon>Bacteria</taxon>
        <taxon>Candidatus Kaiseribacteriota</taxon>
    </lineage>
</organism>
<dbReference type="NCBIfam" id="NF004123">
    <property type="entry name" value="PRK05610.1"/>
    <property type="match status" value="1"/>
</dbReference>
<keyword evidence="4 6" id="KW-0689">Ribosomal protein</keyword>
<name>A0A2M6WEH5_9BACT</name>
<comment type="caution">
    <text evidence="8">The sequence shown here is derived from an EMBL/GenBank/DDBJ whole genome shotgun (WGS) entry which is preliminary data.</text>
</comment>
<evidence type="ECO:0000256" key="7">
    <source>
        <dbReference type="SAM" id="MobiDB-lite"/>
    </source>
</evidence>
<evidence type="ECO:0000256" key="5">
    <source>
        <dbReference type="ARBA" id="ARBA00023274"/>
    </source>
</evidence>
<dbReference type="GO" id="GO:0006412">
    <property type="term" value="P:translation"/>
    <property type="evidence" value="ECO:0007669"/>
    <property type="project" value="UniProtKB-UniRule"/>
</dbReference>
<evidence type="ECO:0000256" key="1">
    <source>
        <dbReference type="ARBA" id="ARBA00010254"/>
    </source>
</evidence>
<evidence type="ECO:0000256" key="4">
    <source>
        <dbReference type="ARBA" id="ARBA00022980"/>
    </source>
</evidence>
<dbReference type="AlphaFoldDB" id="A0A2M6WEH5"/>
<keyword evidence="5 6" id="KW-0687">Ribonucleoprotein</keyword>
<dbReference type="SUPFAM" id="SSF50249">
    <property type="entry name" value="Nucleic acid-binding proteins"/>
    <property type="match status" value="1"/>
</dbReference>
<dbReference type="InterPro" id="IPR012340">
    <property type="entry name" value="NA-bd_OB-fold"/>
</dbReference>
<dbReference type="InterPro" id="IPR000266">
    <property type="entry name" value="Ribosomal_uS17"/>
</dbReference>
<dbReference type="HAMAP" id="MF_01345_B">
    <property type="entry name" value="Ribosomal_uS17_B"/>
    <property type="match status" value="1"/>
</dbReference>
<comment type="subunit">
    <text evidence="6">Part of the 30S ribosomal subunit.</text>
</comment>
<evidence type="ECO:0000256" key="3">
    <source>
        <dbReference type="ARBA" id="ARBA00022884"/>
    </source>
</evidence>
<evidence type="ECO:0000313" key="8">
    <source>
        <dbReference type="EMBL" id="PIT91201.1"/>
    </source>
</evidence>
<protein>
    <recommendedName>
        <fullName evidence="6">Small ribosomal subunit protein uS17</fullName>
    </recommendedName>
</protein>
<dbReference type="Gene3D" id="2.40.50.140">
    <property type="entry name" value="Nucleic acid-binding proteins"/>
    <property type="match status" value="1"/>
</dbReference>
<proteinExistence type="inferred from homology"/>
<evidence type="ECO:0000256" key="6">
    <source>
        <dbReference type="HAMAP-Rule" id="MF_01345"/>
    </source>
</evidence>
<dbReference type="PANTHER" id="PTHR10744:SF1">
    <property type="entry name" value="SMALL RIBOSOMAL SUBUNIT PROTEIN US17M"/>
    <property type="match status" value="1"/>
</dbReference>
<comment type="similarity">
    <text evidence="1 6">Belongs to the universal ribosomal protein uS17 family.</text>
</comment>